<feature type="compositionally biased region" description="Low complexity" evidence="1">
    <location>
        <begin position="158"/>
        <end position="187"/>
    </location>
</feature>
<reference evidence="2" key="1">
    <citation type="submission" date="2023-10" db="EMBL/GenBank/DDBJ databases">
        <authorList>
            <person name="Chen Y."/>
            <person name="Shah S."/>
            <person name="Dougan E. K."/>
            <person name="Thang M."/>
            <person name="Chan C."/>
        </authorList>
    </citation>
    <scope>NUCLEOTIDE SEQUENCE [LARGE SCALE GENOMIC DNA]</scope>
</reference>
<feature type="compositionally biased region" description="Polar residues" evidence="1">
    <location>
        <begin position="1"/>
        <end position="14"/>
    </location>
</feature>
<accession>A0ABN9U0Z5</accession>
<evidence type="ECO:0000256" key="1">
    <source>
        <dbReference type="SAM" id="MobiDB-lite"/>
    </source>
</evidence>
<comment type="caution">
    <text evidence="2">The sequence shown here is derived from an EMBL/GenBank/DDBJ whole genome shotgun (WGS) entry which is preliminary data.</text>
</comment>
<proteinExistence type="predicted"/>
<feature type="compositionally biased region" description="Low complexity" evidence="1">
    <location>
        <begin position="101"/>
        <end position="113"/>
    </location>
</feature>
<feature type="region of interest" description="Disordered" evidence="1">
    <location>
        <begin position="1"/>
        <end position="187"/>
    </location>
</feature>
<keyword evidence="3" id="KW-1185">Reference proteome</keyword>
<gene>
    <name evidence="2" type="ORF">PCOR1329_LOCUS43907</name>
</gene>
<feature type="compositionally biased region" description="Basic and acidic residues" evidence="1">
    <location>
        <begin position="114"/>
        <end position="128"/>
    </location>
</feature>
<feature type="compositionally biased region" description="Low complexity" evidence="1">
    <location>
        <begin position="221"/>
        <end position="238"/>
    </location>
</feature>
<protein>
    <submittedName>
        <fullName evidence="2">Uncharacterized protein</fullName>
    </submittedName>
</protein>
<feature type="non-terminal residue" evidence="2">
    <location>
        <position position="1"/>
    </location>
</feature>
<sequence>ETTENATLPSNQSEAAREARSAGPVTHTAPELPDLPANTAPEAPNSFLLPEQLPCWSSAAGGAPQEEEEEMGSAEQSLTDSSTCAGTRPLDAATPAGGGTDSVAASPAPAAEVTAEHPARQEASDRSSFDATWRPSAEGARGEEEPVLGDSTGRRPEAAAGPGAEAPAATGVAAGSGLPQAACGSPAAVAGAALEGAHPSSSFCDAPLRMAVEGSARRPDAAAPSSADAPAASAGTGPPAAPQDGLSRGARVTEC</sequence>
<dbReference type="EMBL" id="CAUYUJ010015280">
    <property type="protein sequence ID" value="CAK0851912.1"/>
    <property type="molecule type" value="Genomic_DNA"/>
</dbReference>
<evidence type="ECO:0000313" key="3">
    <source>
        <dbReference type="Proteomes" id="UP001189429"/>
    </source>
</evidence>
<organism evidence="2 3">
    <name type="scientific">Prorocentrum cordatum</name>
    <dbReference type="NCBI Taxonomy" id="2364126"/>
    <lineage>
        <taxon>Eukaryota</taxon>
        <taxon>Sar</taxon>
        <taxon>Alveolata</taxon>
        <taxon>Dinophyceae</taxon>
        <taxon>Prorocentrales</taxon>
        <taxon>Prorocentraceae</taxon>
        <taxon>Prorocentrum</taxon>
    </lineage>
</organism>
<dbReference type="Proteomes" id="UP001189429">
    <property type="component" value="Unassembled WGS sequence"/>
</dbReference>
<evidence type="ECO:0000313" key="2">
    <source>
        <dbReference type="EMBL" id="CAK0851912.1"/>
    </source>
</evidence>
<name>A0ABN9U0Z5_9DINO</name>
<feature type="region of interest" description="Disordered" evidence="1">
    <location>
        <begin position="214"/>
        <end position="255"/>
    </location>
</feature>